<evidence type="ECO:0008006" key="3">
    <source>
        <dbReference type="Google" id="ProtNLM"/>
    </source>
</evidence>
<dbReference type="RefSeq" id="WP_157257880.1">
    <property type="nucleotide sequence ID" value="NZ_LMZQ01000001.1"/>
</dbReference>
<dbReference type="OrthoDB" id="1093345at2"/>
<dbReference type="PROSITE" id="PS51257">
    <property type="entry name" value="PROKAR_LIPOPROTEIN"/>
    <property type="match status" value="1"/>
</dbReference>
<proteinExistence type="predicted"/>
<evidence type="ECO:0000313" key="1">
    <source>
        <dbReference type="EMBL" id="KRT17781.1"/>
    </source>
</evidence>
<keyword evidence="2" id="KW-1185">Reference proteome</keyword>
<dbReference type="EMBL" id="LMZQ01000001">
    <property type="protein sequence ID" value="KRT17781.1"/>
    <property type="molecule type" value="Genomic_DNA"/>
</dbReference>
<name>A0A0T5VX56_9SPHI</name>
<accession>A0A0T5VX56</accession>
<protein>
    <recommendedName>
        <fullName evidence="3">6-bladed beta-propeller</fullName>
    </recommendedName>
</protein>
<gene>
    <name evidence="1" type="ORF">ASU31_00335</name>
</gene>
<dbReference type="AlphaFoldDB" id="A0A0T5VX56"/>
<reference evidence="1 2" key="1">
    <citation type="submission" date="2015-11" db="EMBL/GenBank/DDBJ databases">
        <title>Sequence of Pedobacter ginsenosidimutans.</title>
        <authorList>
            <person name="Carson E."/>
            <person name="Keyser V."/>
            <person name="Newman J."/>
            <person name="Miller J."/>
        </authorList>
    </citation>
    <scope>NUCLEOTIDE SEQUENCE [LARGE SCALE GENOMIC DNA]</scope>
    <source>
        <strain evidence="1 2">KACC 14530</strain>
    </source>
</reference>
<dbReference type="SUPFAM" id="SSF101898">
    <property type="entry name" value="NHL repeat"/>
    <property type="match status" value="1"/>
</dbReference>
<organism evidence="1 2">
    <name type="scientific">Pedobacter ginsenosidimutans</name>
    <dbReference type="NCBI Taxonomy" id="687842"/>
    <lineage>
        <taxon>Bacteria</taxon>
        <taxon>Pseudomonadati</taxon>
        <taxon>Bacteroidota</taxon>
        <taxon>Sphingobacteriia</taxon>
        <taxon>Sphingobacteriales</taxon>
        <taxon>Sphingobacteriaceae</taxon>
        <taxon>Pedobacter</taxon>
    </lineage>
</organism>
<sequence length="353" mass="39915">MKYLNFAFFLALLIVTGCGQNNIKLSGPKKDKTELFSLIDSIALTGTDLKEVMGITVTKNNEIIVCNYNAGKVLLFDSTGRYQRDIISNEIPAFKKHKVGYPLAVTLDEKGFIYVSDNKYRRIIILNDKFQYVNSFIISGHHISPISLAVGNGTIFMGGCDKETGEYVHAYTTNGAHIRSFRKSKTDFEGLPHFSPILNYPFIYLDHDRIFSVESMDYNLTANDLKGKPLFSNNYVSDLYTSDVLTHLQSIKNDYAEVDNELSKQFGIYGDGERLFVKHGMPTAAHPPENYYLKRRFMLDLLNRAGEPLLQGVDTGNEDLFQLSANRALFLNCTPSGTFQIKRYKTLKIKNVS</sequence>
<dbReference type="Gene3D" id="2.120.10.30">
    <property type="entry name" value="TolB, C-terminal domain"/>
    <property type="match status" value="1"/>
</dbReference>
<dbReference type="Proteomes" id="UP000051950">
    <property type="component" value="Unassembled WGS sequence"/>
</dbReference>
<dbReference type="STRING" id="687842.ASU31_00335"/>
<dbReference type="InterPro" id="IPR011042">
    <property type="entry name" value="6-blade_b-propeller_TolB-like"/>
</dbReference>
<comment type="caution">
    <text evidence="1">The sequence shown here is derived from an EMBL/GenBank/DDBJ whole genome shotgun (WGS) entry which is preliminary data.</text>
</comment>
<evidence type="ECO:0000313" key="2">
    <source>
        <dbReference type="Proteomes" id="UP000051950"/>
    </source>
</evidence>